<dbReference type="EMBL" id="FNGE01000001">
    <property type="protein sequence ID" value="SDK56947.1"/>
    <property type="molecule type" value="Genomic_DNA"/>
</dbReference>
<dbReference type="PANTHER" id="PTHR43105:SF4">
    <property type="entry name" value="PROTEIN YDEP"/>
    <property type="match status" value="1"/>
</dbReference>
<organism evidence="2 3">
    <name type="scientific">Paracoccus chinensis</name>
    <dbReference type="NCBI Taxonomy" id="525640"/>
    <lineage>
        <taxon>Bacteria</taxon>
        <taxon>Pseudomonadati</taxon>
        <taxon>Pseudomonadota</taxon>
        <taxon>Alphaproteobacteria</taxon>
        <taxon>Rhodobacterales</taxon>
        <taxon>Paracoccaceae</taxon>
        <taxon>Paracoccus</taxon>
    </lineage>
</organism>
<name>A0A1G9CZ34_9RHOB</name>
<dbReference type="Gene3D" id="3.40.228.10">
    <property type="entry name" value="Dimethylsulfoxide Reductase, domain 2"/>
    <property type="match status" value="1"/>
</dbReference>
<dbReference type="Gene3D" id="3.40.50.740">
    <property type="match status" value="1"/>
</dbReference>
<dbReference type="Proteomes" id="UP000199555">
    <property type="component" value="Unassembled WGS sequence"/>
</dbReference>
<keyword evidence="3" id="KW-1185">Reference proteome</keyword>
<gene>
    <name evidence="2" type="ORF">SAMN04487971_101387</name>
</gene>
<dbReference type="GO" id="GO:0016020">
    <property type="term" value="C:membrane"/>
    <property type="evidence" value="ECO:0007669"/>
    <property type="project" value="TreeGrafter"/>
</dbReference>
<evidence type="ECO:0000313" key="2">
    <source>
        <dbReference type="EMBL" id="SDK56947.1"/>
    </source>
</evidence>
<dbReference type="SUPFAM" id="SSF53706">
    <property type="entry name" value="Formate dehydrogenase/DMSO reductase, domains 1-3"/>
    <property type="match status" value="1"/>
</dbReference>
<dbReference type="AlphaFoldDB" id="A0A1G9CZ34"/>
<sequence>MCTSCAWTKPAHPHSFEFCENGAKATIWDLTRDRCGPDFFAEHSVTELRELSDHDLEKTGRLTYPMRYDAATDHYVETTWDEAFEGIGARLRALDPKSTVFYTSGRASLEASYLYALFARLYGHNNLPDSSNMCHETTSVGLKKFIGVSVGTYVLDDFDHCDLIIFMGQNTGSNSPRFLHTLRSARERGCRIVTFNPIRERGLVEFARPQKPAQMTVTPSTTISDLYL</sequence>
<protein>
    <submittedName>
        <fullName evidence="2">Molybdopterin oxidoreductase</fullName>
    </submittedName>
</protein>
<dbReference type="GO" id="GO:0016491">
    <property type="term" value="F:oxidoreductase activity"/>
    <property type="evidence" value="ECO:0007669"/>
    <property type="project" value="InterPro"/>
</dbReference>
<dbReference type="PANTHER" id="PTHR43105">
    <property type="entry name" value="RESPIRATORY NITRATE REDUCTASE"/>
    <property type="match status" value="1"/>
</dbReference>
<dbReference type="InterPro" id="IPR006656">
    <property type="entry name" value="Mopterin_OxRdtase"/>
</dbReference>
<evidence type="ECO:0000313" key="3">
    <source>
        <dbReference type="Proteomes" id="UP000199555"/>
    </source>
</evidence>
<evidence type="ECO:0000259" key="1">
    <source>
        <dbReference type="Pfam" id="PF00384"/>
    </source>
</evidence>
<proteinExistence type="predicted"/>
<dbReference type="STRING" id="525640.SAMN04487971_101387"/>
<dbReference type="InterPro" id="IPR050123">
    <property type="entry name" value="Prok_molybdopt-oxidoreductase"/>
</dbReference>
<accession>A0A1G9CZ34</accession>
<dbReference type="Pfam" id="PF00384">
    <property type="entry name" value="Molybdopterin"/>
    <property type="match status" value="1"/>
</dbReference>
<reference evidence="3" key="1">
    <citation type="submission" date="2016-10" db="EMBL/GenBank/DDBJ databases">
        <authorList>
            <person name="Varghese N."/>
            <person name="Submissions S."/>
        </authorList>
    </citation>
    <scope>NUCLEOTIDE SEQUENCE [LARGE SCALE GENOMIC DNA]</scope>
    <source>
        <strain evidence="3">CGMCC 1.7655</strain>
    </source>
</reference>
<feature type="domain" description="Molybdopterin oxidoreductase" evidence="1">
    <location>
        <begin position="61"/>
        <end position="197"/>
    </location>
</feature>